<dbReference type="PANTHER" id="PTHR42717">
    <property type="entry name" value="DIHYDROOROTASE-RELATED"/>
    <property type="match status" value="1"/>
</dbReference>
<dbReference type="EMBL" id="AZHX01000411">
    <property type="protein sequence ID" value="ETX07638.1"/>
    <property type="molecule type" value="Genomic_DNA"/>
</dbReference>
<dbReference type="Gene3D" id="2.30.40.10">
    <property type="entry name" value="Urease, subunit C, domain 1"/>
    <property type="match status" value="1"/>
</dbReference>
<dbReference type="GO" id="GO:0016810">
    <property type="term" value="F:hydrolase activity, acting on carbon-nitrogen (but not peptide) bonds"/>
    <property type="evidence" value="ECO:0007669"/>
    <property type="project" value="InterPro"/>
</dbReference>
<dbReference type="HOGENOM" id="CLU_036699_2_0_7"/>
<dbReference type="PIRSF" id="PIRSF039004">
    <property type="entry name" value="ADE_EF_0837"/>
    <property type="match status" value="1"/>
</dbReference>
<protein>
    <recommendedName>
        <fullName evidence="6">Amidohydrolase-related domain-containing protein</fullName>
    </recommendedName>
</protein>
<dbReference type="InterPro" id="IPR020043">
    <property type="entry name" value="Deacetylase_Atu3266-like"/>
</dbReference>
<feature type="binding site" description="via carbamate group" evidence="1">
    <location>
        <position position="164"/>
    </location>
    <ligand>
        <name>Zn(2+)</name>
        <dbReference type="ChEBI" id="CHEBI:29105"/>
        <label>1</label>
    </ligand>
</feature>
<evidence type="ECO:0000256" key="1">
    <source>
        <dbReference type="PIRSR" id="PIRSR039004-1"/>
    </source>
</evidence>
<feature type="binding site" evidence="1">
    <location>
        <position position="221"/>
    </location>
    <ligand>
        <name>Zn(2+)</name>
        <dbReference type="ChEBI" id="CHEBI:29105"/>
        <label>2</label>
    </ligand>
</feature>
<keyword evidence="1" id="KW-0479">Metal-binding</keyword>
<dbReference type="GO" id="GO:0019213">
    <property type="term" value="F:deacetylase activity"/>
    <property type="evidence" value="ECO:0007669"/>
    <property type="project" value="InterPro"/>
</dbReference>
<dbReference type="InterPro" id="IPR011059">
    <property type="entry name" value="Metal-dep_hydrolase_composite"/>
</dbReference>
<dbReference type="PANTHER" id="PTHR42717:SF1">
    <property type="entry name" value="IMIDAZOLONEPROPIONASE AND RELATED AMIDOHYDROLASES"/>
    <property type="match status" value="1"/>
</dbReference>
<proteinExistence type="predicted"/>
<feature type="binding site" evidence="1">
    <location>
        <position position="67"/>
    </location>
    <ligand>
        <name>Zn(2+)</name>
        <dbReference type="ChEBI" id="CHEBI:29105"/>
        <label>1</label>
    </ligand>
</feature>
<evidence type="ECO:0000313" key="4">
    <source>
        <dbReference type="EMBL" id="ETX07638.1"/>
    </source>
</evidence>
<dbReference type="GO" id="GO:0046872">
    <property type="term" value="F:metal ion binding"/>
    <property type="evidence" value="ECO:0007669"/>
    <property type="project" value="UniProtKB-KW"/>
</dbReference>
<feature type="binding site" description="via carbamate group" evidence="1">
    <location>
        <position position="164"/>
    </location>
    <ligand>
        <name>Zn(2+)</name>
        <dbReference type="ChEBI" id="CHEBI:29105"/>
        <label>2</label>
    </ligand>
</feature>
<feature type="binding site" evidence="1">
    <location>
        <position position="65"/>
    </location>
    <ligand>
        <name>Zn(2+)</name>
        <dbReference type="ChEBI" id="CHEBI:29105"/>
        <label>1</label>
    </ligand>
</feature>
<dbReference type="AlphaFoldDB" id="W4MBQ1"/>
<dbReference type="SUPFAM" id="SSF51556">
    <property type="entry name" value="Metallo-dependent hydrolases"/>
    <property type="match status" value="1"/>
</dbReference>
<feature type="binding site" evidence="1">
    <location>
        <position position="281"/>
    </location>
    <ligand>
        <name>Zn(2+)</name>
        <dbReference type="ChEBI" id="CHEBI:29105"/>
        <label>1</label>
    </ligand>
</feature>
<accession>W4MBQ1</accession>
<gene>
    <name evidence="4" type="ORF">ETSY2_10055</name>
</gene>
<dbReference type="Proteomes" id="UP000019140">
    <property type="component" value="Unassembled WGS sequence"/>
</dbReference>
<keyword evidence="5" id="KW-1185">Reference proteome</keyword>
<feature type="binding site" evidence="1">
    <location>
        <position position="198"/>
    </location>
    <ligand>
        <name>Zn(2+)</name>
        <dbReference type="ChEBI" id="CHEBI:29105"/>
        <label>2</label>
    </ligand>
</feature>
<keyword evidence="1" id="KW-0862">Zinc</keyword>
<feature type="modified residue" description="N6-carboxylysine" evidence="2">
    <location>
        <position position="164"/>
    </location>
</feature>
<dbReference type="SUPFAM" id="SSF51338">
    <property type="entry name" value="Composite domain of metallo-dependent hydrolases"/>
    <property type="match status" value="1"/>
</dbReference>
<reference evidence="4 5" key="1">
    <citation type="journal article" date="2014" name="Nature">
        <title>An environmental bacterial taxon with a large and distinct metabolic repertoire.</title>
        <authorList>
            <person name="Wilson M.C."/>
            <person name="Mori T."/>
            <person name="Ruckert C."/>
            <person name="Uria A.R."/>
            <person name="Helf M.J."/>
            <person name="Takada K."/>
            <person name="Gernert C."/>
            <person name="Steffens U.A."/>
            <person name="Heycke N."/>
            <person name="Schmitt S."/>
            <person name="Rinke C."/>
            <person name="Helfrich E.J."/>
            <person name="Brachmann A.O."/>
            <person name="Gurgui C."/>
            <person name="Wakimoto T."/>
            <person name="Kracht M."/>
            <person name="Crusemann M."/>
            <person name="Hentschel U."/>
            <person name="Abe I."/>
            <person name="Matsunaga S."/>
            <person name="Kalinowski J."/>
            <person name="Takeyama H."/>
            <person name="Piel J."/>
        </authorList>
    </citation>
    <scope>NUCLEOTIDE SEQUENCE [LARGE SCALE GENOMIC DNA]</scope>
    <source>
        <strain evidence="5">TSY2</strain>
    </source>
</reference>
<dbReference type="InterPro" id="IPR032466">
    <property type="entry name" value="Metal_Hydrolase"/>
</dbReference>
<dbReference type="Gene3D" id="3.20.20.140">
    <property type="entry name" value="Metal-dependent hydrolases"/>
    <property type="match status" value="1"/>
</dbReference>
<name>W4MBQ1_9BACT</name>
<comment type="caution">
    <text evidence="4">The sequence shown here is derived from an EMBL/GenBank/DDBJ whole genome shotgun (WGS) entry which is preliminary data.</text>
</comment>
<evidence type="ECO:0000256" key="2">
    <source>
        <dbReference type="PIRSR" id="PIRSR039004-2"/>
    </source>
</evidence>
<feature type="site" description="Transition state stabilizer" evidence="3">
    <location>
        <position position="166"/>
    </location>
</feature>
<evidence type="ECO:0000256" key="3">
    <source>
        <dbReference type="PIRSR" id="PIRSR039004-3"/>
    </source>
</evidence>
<sequence length="386" mass="41282">MADAYDLLLKGGEVIDPSQDLHQHCDVAFRDGRVAAIEPGIAASASDEVIDVSGYLVTPGLMDIHGHFFHRGWPGAVDPDTACLPSGVTTGVDAGSTGWGNYQALKTYILDPSDTRIYAFVHLAATGLTSLTARIGELQNLAFAQIDQAIQCIDENRGDVLGIKVRIDHRATGEANALPALEMAREVADATRSKMMVHVSGTPIPLVRIFDFMQLGDIATHILNGHAHNILDGNGRIRQEVREARERGIILDVGHAGVHFDLNVGHAAVSQSFWPNTLSTDIHNPPPGRVVYDLLGVMSTFLALEMPLDAVIASVTANAAAAIDQSGDLGTLRVGSIGDAAVLDLREGEYTFVDAAQNQVQAGQQLTSVLTVKDGKRWRQPVAPVR</sequence>
<organism evidence="4 5">
    <name type="scientific">Candidatus Entotheonella gemina</name>
    <dbReference type="NCBI Taxonomy" id="1429439"/>
    <lineage>
        <taxon>Bacteria</taxon>
        <taxon>Pseudomonadati</taxon>
        <taxon>Nitrospinota/Tectimicrobiota group</taxon>
        <taxon>Candidatus Tectimicrobiota</taxon>
        <taxon>Candidatus Entotheonellia</taxon>
        <taxon>Candidatus Entotheonellales</taxon>
        <taxon>Candidatus Entotheonellaceae</taxon>
        <taxon>Candidatus Entotheonella</taxon>
    </lineage>
</organism>
<evidence type="ECO:0008006" key="6">
    <source>
        <dbReference type="Google" id="ProtNLM"/>
    </source>
</evidence>
<evidence type="ECO:0000313" key="5">
    <source>
        <dbReference type="Proteomes" id="UP000019140"/>
    </source>
</evidence>